<dbReference type="PANTHER" id="PTHR32347:SF29">
    <property type="entry name" value="UPF0194 MEMBRANE PROTEIN YBHG"/>
    <property type="match status" value="1"/>
</dbReference>
<dbReference type="RefSeq" id="WP_308445195.1">
    <property type="nucleotide sequence ID" value="NZ_BPQZ01000010.1"/>
</dbReference>
<dbReference type="Gene3D" id="2.40.30.170">
    <property type="match status" value="1"/>
</dbReference>
<proteinExistence type="predicted"/>
<dbReference type="PANTHER" id="PTHR32347">
    <property type="entry name" value="EFFLUX SYSTEM COMPONENT YKNX-RELATED"/>
    <property type="match status" value="1"/>
</dbReference>
<dbReference type="AlphaFoldDB" id="A0AA37TLC6"/>
<keyword evidence="2 3" id="KW-0175">Coiled coil</keyword>
<feature type="coiled-coil region" evidence="3">
    <location>
        <begin position="83"/>
        <end position="110"/>
    </location>
</feature>
<gene>
    <name evidence="4" type="ORF">GCM10007890_21410</name>
</gene>
<organism evidence="4 5">
    <name type="scientific">Methylobacterium tardum</name>
    <dbReference type="NCBI Taxonomy" id="374432"/>
    <lineage>
        <taxon>Bacteria</taxon>
        <taxon>Pseudomonadati</taxon>
        <taxon>Pseudomonadota</taxon>
        <taxon>Alphaproteobacteria</taxon>
        <taxon>Hyphomicrobiales</taxon>
        <taxon>Methylobacteriaceae</taxon>
        <taxon>Methylobacterium</taxon>
    </lineage>
</organism>
<evidence type="ECO:0000256" key="2">
    <source>
        <dbReference type="ARBA" id="ARBA00023054"/>
    </source>
</evidence>
<accession>A0AA37TLC6</accession>
<comment type="subcellular location">
    <subcellularLocation>
        <location evidence="1">Cell envelope</location>
    </subcellularLocation>
</comment>
<dbReference type="EMBL" id="BSPL01000013">
    <property type="protein sequence ID" value="GLS70128.1"/>
    <property type="molecule type" value="Genomic_DNA"/>
</dbReference>
<evidence type="ECO:0000313" key="5">
    <source>
        <dbReference type="Proteomes" id="UP001157440"/>
    </source>
</evidence>
<evidence type="ECO:0000256" key="1">
    <source>
        <dbReference type="ARBA" id="ARBA00004196"/>
    </source>
</evidence>
<name>A0AA37TLC6_9HYPH</name>
<sequence>MPWNSRWMRVLVGVLLLSAAILAVLPSFTGYTSLDGTVNARFAVVSAPIEGVVSDTPPKVGTALPEDTSVFFINNDRIARTAEAQLDADLGAAKEKLRALEMQAKDLSALKTDLVGRLKEYQQASITSIQQEIVIRQQRIATAQANKTSAEADLARKQTLGATGVVAGSSVEQARAASVGASSEQNIAKAELERLQRQLDALKRGTFVGEGRNDVPYSQQRTDEVTIQLANVEAQIRIEKARTQQLSVQLSLERSRNDRLSFVAVQIPFKGVIWRNNVVAGSNVLVGNELMRLLDCRDLFVDILVDEVNYDEIKPGDRADVRLLGTSQVIGGRVVSVRGSAAAVEETVLAAIPPQSRGKNARIRVALDPSDMQTDYANFCQVGRTVQVRFARAGSSLQTALDPVVNWVKGLWFSIS</sequence>
<evidence type="ECO:0000256" key="3">
    <source>
        <dbReference type="SAM" id="Coils"/>
    </source>
</evidence>
<protein>
    <submittedName>
        <fullName evidence="4">Hemolysin D</fullName>
    </submittedName>
</protein>
<dbReference type="InterPro" id="IPR050465">
    <property type="entry name" value="UPF0194_transport"/>
</dbReference>
<dbReference type="Proteomes" id="UP001157440">
    <property type="component" value="Unassembled WGS sequence"/>
</dbReference>
<comment type="caution">
    <text evidence="4">The sequence shown here is derived from an EMBL/GenBank/DDBJ whole genome shotgun (WGS) entry which is preliminary data.</text>
</comment>
<reference evidence="5" key="1">
    <citation type="journal article" date="2019" name="Int. J. Syst. Evol. Microbiol.">
        <title>The Global Catalogue of Microorganisms (GCM) 10K type strain sequencing project: providing services to taxonomists for standard genome sequencing and annotation.</title>
        <authorList>
            <consortium name="The Broad Institute Genomics Platform"/>
            <consortium name="The Broad Institute Genome Sequencing Center for Infectious Disease"/>
            <person name="Wu L."/>
            <person name="Ma J."/>
        </authorList>
    </citation>
    <scope>NUCLEOTIDE SEQUENCE [LARGE SCALE GENOMIC DNA]</scope>
    <source>
        <strain evidence="5">NBRC 103632</strain>
    </source>
</reference>
<dbReference type="GO" id="GO:0030313">
    <property type="term" value="C:cell envelope"/>
    <property type="evidence" value="ECO:0007669"/>
    <property type="project" value="UniProtKB-SubCell"/>
</dbReference>
<evidence type="ECO:0000313" key="4">
    <source>
        <dbReference type="EMBL" id="GLS70128.1"/>
    </source>
</evidence>
<keyword evidence="5" id="KW-1185">Reference proteome</keyword>